<dbReference type="PRINTS" id="PR00598">
    <property type="entry name" value="HTHMARR"/>
</dbReference>
<dbReference type="InterPro" id="IPR000835">
    <property type="entry name" value="HTH_MarR-typ"/>
</dbReference>
<dbReference type="Gene3D" id="1.10.10.10">
    <property type="entry name" value="Winged helix-like DNA-binding domain superfamily/Winged helix DNA-binding domain"/>
    <property type="match status" value="1"/>
</dbReference>
<dbReference type="PANTHER" id="PTHR33164:SF43">
    <property type="entry name" value="HTH-TYPE TRANSCRIPTIONAL REPRESSOR YETL"/>
    <property type="match status" value="1"/>
</dbReference>
<name>A0A231UY92_9HYPH</name>
<dbReference type="InterPro" id="IPR039422">
    <property type="entry name" value="MarR/SlyA-like"/>
</dbReference>
<evidence type="ECO:0000259" key="1">
    <source>
        <dbReference type="PROSITE" id="PS50995"/>
    </source>
</evidence>
<dbReference type="InterPro" id="IPR036388">
    <property type="entry name" value="WH-like_DNA-bd_sf"/>
</dbReference>
<dbReference type="InterPro" id="IPR036390">
    <property type="entry name" value="WH_DNA-bd_sf"/>
</dbReference>
<comment type="caution">
    <text evidence="2">The sequence shown here is derived from an EMBL/GenBank/DDBJ whole genome shotgun (WGS) entry which is preliminary data.</text>
</comment>
<sequence length="150" mass="17268">MVEKNDHFDLREFLPYLLNLAAEETSLRFSAIYRERYGLLRTEWRVLFHLGRYGDLSASEIGAMAKIHKTKISRAVSALERKHFLKRTASAKDRRREILSLLPAGQAACADLTAAAEAYNRELARQFTPEEWSLLLRSLERLAHLPPSKE</sequence>
<accession>A0A231UY92</accession>
<dbReference type="RefSeq" id="WP_206608896.1">
    <property type="nucleotide sequence ID" value="NZ_NBYO01000002.1"/>
</dbReference>
<proteinExistence type="predicted"/>
<dbReference type="PROSITE" id="PS50995">
    <property type="entry name" value="HTH_MARR_2"/>
    <property type="match status" value="1"/>
</dbReference>
<protein>
    <submittedName>
        <fullName evidence="2">MarR family transcriptional regulator</fullName>
    </submittedName>
</protein>
<gene>
    <name evidence="2" type="ORF">B7H23_11890</name>
</gene>
<dbReference type="GO" id="GO:0006950">
    <property type="term" value="P:response to stress"/>
    <property type="evidence" value="ECO:0007669"/>
    <property type="project" value="TreeGrafter"/>
</dbReference>
<feature type="domain" description="HTH marR-type" evidence="1">
    <location>
        <begin position="11"/>
        <end position="144"/>
    </location>
</feature>
<dbReference type="PANTHER" id="PTHR33164">
    <property type="entry name" value="TRANSCRIPTIONAL REGULATOR, MARR FAMILY"/>
    <property type="match status" value="1"/>
</dbReference>
<dbReference type="SUPFAM" id="SSF46785">
    <property type="entry name" value="Winged helix' DNA-binding domain"/>
    <property type="match status" value="1"/>
</dbReference>
<organism evidence="2 3">
    <name type="scientific">Notoacmeibacter marinus</name>
    <dbReference type="NCBI Taxonomy" id="1876515"/>
    <lineage>
        <taxon>Bacteria</taxon>
        <taxon>Pseudomonadati</taxon>
        <taxon>Pseudomonadota</taxon>
        <taxon>Alphaproteobacteria</taxon>
        <taxon>Hyphomicrobiales</taxon>
        <taxon>Notoacmeibacteraceae</taxon>
        <taxon>Notoacmeibacter</taxon>
    </lineage>
</organism>
<dbReference type="Proteomes" id="UP000215405">
    <property type="component" value="Unassembled WGS sequence"/>
</dbReference>
<evidence type="ECO:0000313" key="2">
    <source>
        <dbReference type="EMBL" id="OXT00771.1"/>
    </source>
</evidence>
<dbReference type="GO" id="GO:0003700">
    <property type="term" value="F:DNA-binding transcription factor activity"/>
    <property type="evidence" value="ECO:0007669"/>
    <property type="project" value="InterPro"/>
</dbReference>
<dbReference type="Pfam" id="PF12802">
    <property type="entry name" value="MarR_2"/>
    <property type="match status" value="1"/>
</dbReference>
<reference evidence="3" key="1">
    <citation type="journal article" date="2017" name="Int. J. Syst. Evol. Microbiol.">
        <title>Notoacmeibacter marinus gen. nov., sp. nov., isolated from the gut of a limpet and proposal of Notoacmeibacteraceae fam. nov. in the order Rhizobiales of the class Alphaproteobacteria.</title>
        <authorList>
            <person name="Huang Z."/>
            <person name="Guo F."/>
            <person name="Lai Q."/>
        </authorList>
    </citation>
    <scope>NUCLEOTIDE SEQUENCE [LARGE SCALE GENOMIC DNA]</scope>
    <source>
        <strain evidence="3">XMTR2A4</strain>
    </source>
</reference>
<dbReference type="AlphaFoldDB" id="A0A231UY92"/>
<dbReference type="EMBL" id="NBYO01000002">
    <property type="protein sequence ID" value="OXT00771.1"/>
    <property type="molecule type" value="Genomic_DNA"/>
</dbReference>
<keyword evidence="3" id="KW-1185">Reference proteome</keyword>
<evidence type="ECO:0000313" key="3">
    <source>
        <dbReference type="Proteomes" id="UP000215405"/>
    </source>
</evidence>
<dbReference type="SMART" id="SM00347">
    <property type="entry name" value="HTH_MARR"/>
    <property type="match status" value="1"/>
</dbReference>